<dbReference type="InterPro" id="IPR050638">
    <property type="entry name" value="AA-Vitamin_Transporters"/>
</dbReference>
<feature type="domain" description="EamA" evidence="7">
    <location>
        <begin position="13"/>
        <end position="139"/>
    </location>
</feature>
<accession>A0A8G2F0A3</accession>
<comment type="subcellular location">
    <subcellularLocation>
        <location evidence="1">Membrane</location>
        <topology evidence="1">Multi-pass membrane protein</topology>
    </subcellularLocation>
</comment>
<evidence type="ECO:0000256" key="3">
    <source>
        <dbReference type="ARBA" id="ARBA00022692"/>
    </source>
</evidence>
<dbReference type="InterPro" id="IPR000620">
    <property type="entry name" value="EamA_dom"/>
</dbReference>
<feature type="transmembrane region" description="Helical" evidence="6">
    <location>
        <begin position="243"/>
        <end position="262"/>
    </location>
</feature>
<dbReference type="EMBL" id="FNBW01000016">
    <property type="protein sequence ID" value="SDG39841.1"/>
    <property type="molecule type" value="Genomic_DNA"/>
</dbReference>
<feature type="transmembrane region" description="Helical" evidence="6">
    <location>
        <begin position="268"/>
        <end position="285"/>
    </location>
</feature>
<organism evidence="8 9">
    <name type="scientific">Thalassobaculum litoreum DSM 18839</name>
    <dbReference type="NCBI Taxonomy" id="1123362"/>
    <lineage>
        <taxon>Bacteria</taxon>
        <taxon>Pseudomonadati</taxon>
        <taxon>Pseudomonadota</taxon>
        <taxon>Alphaproteobacteria</taxon>
        <taxon>Rhodospirillales</taxon>
        <taxon>Thalassobaculaceae</taxon>
        <taxon>Thalassobaculum</taxon>
    </lineage>
</organism>
<evidence type="ECO:0000313" key="8">
    <source>
        <dbReference type="EMBL" id="SDG39841.1"/>
    </source>
</evidence>
<sequence length="310" mass="32146">MSSALPYLAPPLFVLLWSSAFVGAKFGLPHAEPMTFLAIRFALVTLLFVLIARALSAPWPSSWRQAGHIAVVGALVQGVYLGGVFVAIHRGVPAGLASLIVGLQPILTAVLAGRLLGERTSARQWGGLVLGLAGVAMVLGERMEAAHVDEIGLMTCIAGLVAISFGTLHQKRYASSMHVASGSAIQNLTAAVLTVLGALAFEGLHVEWVPAFTLSLTWLTVVVSIGAFSLLMMMIRLGEAVKVVSLFYMVPPTTALLAWLAFDERIGIVGAAGIAVTAFGVAMVVRPAAKAAEAKAAGAKVDGAKGDGRS</sequence>
<keyword evidence="3 6" id="KW-0812">Transmembrane</keyword>
<dbReference type="Pfam" id="PF00892">
    <property type="entry name" value="EamA"/>
    <property type="match status" value="2"/>
</dbReference>
<feature type="transmembrane region" description="Helical" evidence="6">
    <location>
        <begin position="151"/>
        <end position="168"/>
    </location>
</feature>
<dbReference type="InterPro" id="IPR037185">
    <property type="entry name" value="EmrE-like"/>
</dbReference>
<evidence type="ECO:0000256" key="2">
    <source>
        <dbReference type="ARBA" id="ARBA00007362"/>
    </source>
</evidence>
<dbReference type="AlphaFoldDB" id="A0A8G2F0A3"/>
<dbReference type="Proteomes" id="UP000198615">
    <property type="component" value="Unassembled WGS sequence"/>
</dbReference>
<dbReference type="PANTHER" id="PTHR32322:SF2">
    <property type="entry name" value="EAMA DOMAIN-CONTAINING PROTEIN"/>
    <property type="match status" value="1"/>
</dbReference>
<evidence type="ECO:0000256" key="6">
    <source>
        <dbReference type="SAM" id="Phobius"/>
    </source>
</evidence>
<keyword evidence="4 6" id="KW-1133">Transmembrane helix</keyword>
<reference evidence="8 9" key="1">
    <citation type="submission" date="2016-10" db="EMBL/GenBank/DDBJ databases">
        <authorList>
            <person name="Varghese N."/>
            <person name="Submissions S."/>
        </authorList>
    </citation>
    <scope>NUCLEOTIDE SEQUENCE [LARGE SCALE GENOMIC DNA]</scope>
    <source>
        <strain evidence="8 9">DSM 18839</strain>
    </source>
</reference>
<evidence type="ECO:0000259" key="7">
    <source>
        <dbReference type="Pfam" id="PF00892"/>
    </source>
</evidence>
<dbReference type="PANTHER" id="PTHR32322">
    <property type="entry name" value="INNER MEMBRANE TRANSPORTER"/>
    <property type="match status" value="1"/>
</dbReference>
<feature type="transmembrane region" description="Helical" evidence="6">
    <location>
        <begin position="34"/>
        <end position="55"/>
    </location>
</feature>
<evidence type="ECO:0000256" key="5">
    <source>
        <dbReference type="ARBA" id="ARBA00023136"/>
    </source>
</evidence>
<comment type="similarity">
    <text evidence="2">Belongs to the EamA transporter family.</text>
</comment>
<proteinExistence type="inferred from homology"/>
<name>A0A8G2F0A3_9PROT</name>
<feature type="transmembrane region" description="Helical" evidence="6">
    <location>
        <begin position="67"/>
        <end position="88"/>
    </location>
</feature>
<feature type="transmembrane region" description="Helical" evidence="6">
    <location>
        <begin position="188"/>
        <end position="206"/>
    </location>
</feature>
<comment type="caution">
    <text evidence="8">The sequence shown here is derived from an EMBL/GenBank/DDBJ whole genome shotgun (WGS) entry which is preliminary data.</text>
</comment>
<dbReference type="OrthoDB" id="9809509at2"/>
<evidence type="ECO:0000313" key="9">
    <source>
        <dbReference type="Proteomes" id="UP000198615"/>
    </source>
</evidence>
<feature type="transmembrane region" description="Helical" evidence="6">
    <location>
        <begin position="94"/>
        <end position="115"/>
    </location>
</feature>
<evidence type="ECO:0000256" key="4">
    <source>
        <dbReference type="ARBA" id="ARBA00022989"/>
    </source>
</evidence>
<gene>
    <name evidence="8" type="ORF">SAMN05660686_04265</name>
</gene>
<dbReference type="GO" id="GO:0016020">
    <property type="term" value="C:membrane"/>
    <property type="evidence" value="ECO:0007669"/>
    <property type="project" value="UniProtKB-SubCell"/>
</dbReference>
<dbReference type="SUPFAM" id="SSF103481">
    <property type="entry name" value="Multidrug resistance efflux transporter EmrE"/>
    <property type="match status" value="2"/>
</dbReference>
<keyword evidence="5 6" id="KW-0472">Membrane</keyword>
<dbReference type="RefSeq" id="WP_051244734.1">
    <property type="nucleotide sequence ID" value="NZ_FNBW01000016.1"/>
</dbReference>
<feature type="transmembrane region" description="Helical" evidence="6">
    <location>
        <begin position="212"/>
        <end position="231"/>
    </location>
</feature>
<feature type="domain" description="EamA" evidence="7">
    <location>
        <begin position="151"/>
        <end position="285"/>
    </location>
</feature>
<protein>
    <submittedName>
        <fullName evidence="8">Permease of the drug/metabolite transporter (DMT) superfamily</fullName>
    </submittedName>
</protein>
<feature type="transmembrane region" description="Helical" evidence="6">
    <location>
        <begin position="122"/>
        <end position="139"/>
    </location>
</feature>
<keyword evidence="9" id="KW-1185">Reference proteome</keyword>
<evidence type="ECO:0000256" key="1">
    <source>
        <dbReference type="ARBA" id="ARBA00004141"/>
    </source>
</evidence>